<dbReference type="EMBL" id="MQWD01000001">
    <property type="protein sequence ID" value="PAP78509.1"/>
    <property type="molecule type" value="Genomic_DNA"/>
</dbReference>
<evidence type="ECO:0000313" key="1">
    <source>
        <dbReference type="EMBL" id="PAP78509.1"/>
    </source>
</evidence>
<dbReference type="OrthoDB" id="555504at2"/>
<dbReference type="InterPro" id="IPR038396">
    <property type="entry name" value="SpoIIAA-like_sf"/>
</dbReference>
<dbReference type="Gene3D" id="3.40.50.10600">
    <property type="entry name" value="SpoIIaa-like domains"/>
    <property type="match status" value="1"/>
</dbReference>
<dbReference type="SUPFAM" id="SSF52091">
    <property type="entry name" value="SpoIIaa-like"/>
    <property type="match status" value="1"/>
</dbReference>
<evidence type="ECO:0008006" key="3">
    <source>
        <dbReference type="Google" id="ProtNLM"/>
    </source>
</evidence>
<evidence type="ECO:0000313" key="2">
    <source>
        <dbReference type="Proteomes" id="UP000216339"/>
    </source>
</evidence>
<dbReference type="AlphaFoldDB" id="A0A271J789"/>
<dbReference type="RefSeq" id="WP_095512186.1">
    <property type="nucleotide sequence ID" value="NZ_MQWD01000001.1"/>
</dbReference>
<gene>
    <name evidence="1" type="ORF">BSZ37_19805</name>
</gene>
<keyword evidence="2" id="KW-1185">Reference proteome</keyword>
<dbReference type="InterPro" id="IPR036513">
    <property type="entry name" value="STAS_dom_sf"/>
</dbReference>
<accession>A0A271J789</accession>
<name>A0A271J789_9BACT</name>
<reference evidence="1 2" key="1">
    <citation type="submission" date="2016-11" db="EMBL/GenBank/DDBJ databases">
        <title>Study of marine rhodopsin-containing bacteria.</title>
        <authorList>
            <person name="Yoshizawa S."/>
            <person name="Kumagai Y."/>
            <person name="Kogure K."/>
        </authorList>
    </citation>
    <scope>NUCLEOTIDE SEQUENCE [LARGE SCALE GENOMIC DNA]</scope>
    <source>
        <strain evidence="1 2">SAORIC-28</strain>
    </source>
</reference>
<dbReference type="Pfam" id="PF11964">
    <property type="entry name" value="SpoIIAA-like"/>
    <property type="match status" value="1"/>
</dbReference>
<dbReference type="Proteomes" id="UP000216339">
    <property type="component" value="Unassembled WGS sequence"/>
</dbReference>
<proteinExistence type="predicted"/>
<protein>
    <recommendedName>
        <fullName evidence="3">STAS/SEC14 domain-containing protein</fullName>
    </recommendedName>
</protein>
<dbReference type="InterPro" id="IPR021866">
    <property type="entry name" value="SpoIIAA-like"/>
</dbReference>
<sequence length="131" mass="13934">MLELLPSPGPDVVAFRVSGKVTKEDVELAWASLDAALDEAETIGLYAEVVDLGGVTLAGLVEDLAHAIKALGEWHRFARYAVVSDKAWLRTLADVEGKLLPGIEIRTYTPEGSEAAIAWLTAHTAPQSPAA</sequence>
<organism evidence="1 2">
    <name type="scientific">Rubrivirga marina</name>
    <dbReference type="NCBI Taxonomy" id="1196024"/>
    <lineage>
        <taxon>Bacteria</taxon>
        <taxon>Pseudomonadati</taxon>
        <taxon>Rhodothermota</taxon>
        <taxon>Rhodothermia</taxon>
        <taxon>Rhodothermales</taxon>
        <taxon>Rubricoccaceae</taxon>
        <taxon>Rubrivirga</taxon>
    </lineage>
</organism>
<comment type="caution">
    <text evidence="1">The sequence shown here is derived from an EMBL/GenBank/DDBJ whole genome shotgun (WGS) entry which is preliminary data.</text>
</comment>